<keyword evidence="2" id="KW-1185">Reference proteome</keyword>
<accession>A0ABD1ZLM3</accession>
<organism evidence="1 2">
    <name type="scientific">Riccia fluitans</name>
    <dbReference type="NCBI Taxonomy" id="41844"/>
    <lineage>
        <taxon>Eukaryota</taxon>
        <taxon>Viridiplantae</taxon>
        <taxon>Streptophyta</taxon>
        <taxon>Embryophyta</taxon>
        <taxon>Marchantiophyta</taxon>
        <taxon>Marchantiopsida</taxon>
        <taxon>Marchantiidae</taxon>
        <taxon>Marchantiales</taxon>
        <taxon>Ricciaceae</taxon>
        <taxon>Riccia</taxon>
    </lineage>
</organism>
<protein>
    <submittedName>
        <fullName evidence="1">Uncharacterized protein</fullName>
    </submittedName>
</protein>
<evidence type="ECO:0000313" key="1">
    <source>
        <dbReference type="EMBL" id="KAL2651591.1"/>
    </source>
</evidence>
<dbReference type="InterPro" id="IPR032675">
    <property type="entry name" value="LRR_dom_sf"/>
</dbReference>
<dbReference type="AlphaFoldDB" id="A0ABD1ZLM3"/>
<evidence type="ECO:0000313" key="2">
    <source>
        <dbReference type="Proteomes" id="UP001605036"/>
    </source>
</evidence>
<dbReference type="Gene3D" id="3.80.10.10">
    <property type="entry name" value="Ribonuclease Inhibitor"/>
    <property type="match status" value="1"/>
</dbReference>
<gene>
    <name evidence="1" type="ORF">R1flu_019719</name>
</gene>
<proteinExistence type="predicted"/>
<sequence length="358" mass="41291">MRLRRSLQFTCDQLGKYGQMKEFFLDIVAVHLGRKCKDVELICREEDAIHMNTLKQMSMVKHVEQENSDGSFEPVVQVHGLLVGEAHRMDKTSEPGRRMVVDLMNRALAYLRKAKYSSVYAQPLDMINVRYLELLGTNIRMRNGCREVPSSLKFLRVRRSCLPFPLEGLWQLVFLDVDLQMDLIHNVQSIQELKLANSVTLKGIGPLWKLRTAHVKNCSNFEEIKEVEELTELRIVNNPEFCVSCVTGLMRLKTLSLVELRFKEFPEACLIRPEVESVDLSGNINLKEFPMFAKGNAIKKLNLRFLPNLELRGISRKDLSELVKKTEGRDPTFRILGGQVKDEDCCTGRMFRKEVREC</sequence>
<name>A0ABD1ZLM3_9MARC</name>
<reference evidence="1 2" key="1">
    <citation type="submission" date="2024-09" db="EMBL/GenBank/DDBJ databases">
        <title>Chromosome-scale assembly of Riccia fluitans.</title>
        <authorList>
            <person name="Paukszto L."/>
            <person name="Sawicki J."/>
            <person name="Karawczyk K."/>
            <person name="Piernik-Szablinska J."/>
            <person name="Szczecinska M."/>
            <person name="Mazdziarz M."/>
        </authorList>
    </citation>
    <scope>NUCLEOTIDE SEQUENCE [LARGE SCALE GENOMIC DNA]</scope>
    <source>
        <strain evidence="1">Rf_01</strain>
        <tissue evidence="1">Aerial parts of the thallus</tissue>
    </source>
</reference>
<dbReference type="SUPFAM" id="SSF52058">
    <property type="entry name" value="L domain-like"/>
    <property type="match status" value="1"/>
</dbReference>
<dbReference type="EMBL" id="JBHFFA010000001">
    <property type="protein sequence ID" value="KAL2651591.1"/>
    <property type="molecule type" value="Genomic_DNA"/>
</dbReference>
<comment type="caution">
    <text evidence="1">The sequence shown here is derived from an EMBL/GenBank/DDBJ whole genome shotgun (WGS) entry which is preliminary data.</text>
</comment>
<dbReference type="Proteomes" id="UP001605036">
    <property type="component" value="Unassembled WGS sequence"/>
</dbReference>